<reference evidence="2 3" key="1">
    <citation type="submission" date="2019-05" db="EMBL/GenBank/DDBJ databases">
        <title>Another draft genome of Portunus trituberculatus and its Hox gene families provides insights of decapod evolution.</title>
        <authorList>
            <person name="Jeong J.-H."/>
            <person name="Song I."/>
            <person name="Kim S."/>
            <person name="Choi T."/>
            <person name="Kim D."/>
            <person name="Ryu S."/>
            <person name="Kim W."/>
        </authorList>
    </citation>
    <scope>NUCLEOTIDE SEQUENCE [LARGE SCALE GENOMIC DNA]</scope>
    <source>
        <tissue evidence="2">Muscle</tissue>
    </source>
</reference>
<name>A0A5B7I528_PORTR</name>
<feature type="region of interest" description="Disordered" evidence="1">
    <location>
        <begin position="1"/>
        <end position="37"/>
    </location>
</feature>
<feature type="compositionally biased region" description="Polar residues" evidence="1">
    <location>
        <begin position="11"/>
        <end position="37"/>
    </location>
</feature>
<dbReference type="EMBL" id="VSRR010049497">
    <property type="protein sequence ID" value="MPC78832.1"/>
    <property type="molecule type" value="Genomic_DNA"/>
</dbReference>
<keyword evidence="3" id="KW-1185">Reference proteome</keyword>
<evidence type="ECO:0000313" key="2">
    <source>
        <dbReference type="EMBL" id="MPC78832.1"/>
    </source>
</evidence>
<accession>A0A5B7I528</accession>
<protein>
    <submittedName>
        <fullName evidence="2">Uncharacterized protein</fullName>
    </submittedName>
</protein>
<evidence type="ECO:0000313" key="3">
    <source>
        <dbReference type="Proteomes" id="UP000324222"/>
    </source>
</evidence>
<dbReference type="Proteomes" id="UP000324222">
    <property type="component" value="Unassembled WGS sequence"/>
</dbReference>
<gene>
    <name evidence="2" type="ORF">E2C01_073330</name>
</gene>
<organism evidence="2 3">
    <name type="scientific">Portunus trituberculatus</name>
    <name type="common">Swimming crab</name>
    <name type="synonym">Neptunus trituberculatus</name>
    <dbReference type="NCBI Taxonomy" id="210409"/>
    <lineage>
        <taxon>Eukaryota</taxon>
        <taxon>Metazoa</taxon>
        <taxon>Ecdysozoa</taxon>
        <taxon>Arthropoda</taxon>
        <taxon>Crustacea</taxon>
        <taxon>Multicrustacea</taxon>
        <taxon>Malacostraca</taxon>
        <taxon>Eumalacostraca</taxon>
        <taxon>Eucarida</taxon>
        <taxon>Decapoda</taxon>
        <taxon>Pleocyemata</taxon>
        <taxon>Brachyura</taxon>
        <taxon>Eubrachyura</taxon>
        <taxon>Portunoidea</taxon>
        <taxon>Portunidae</taxon>
        <taxon>Portuninae</taxon>
        <taxon>Portunus</taxon>
    </lineage>
</organism>
<comment type="caution">
    <text evidence="2">The sequence shown here is derived from an EMBL/GenBank/DDBJ whole genome shotgun (WGS) entry which is preliminary data.</text>
</comment>
<evidence type="ECO:0000256" key="1">
    <source>
        <dbReference type="SAM" id="MobiDB-lite"/>
    </source>
</evidence>
<sequence length="75" mass="8182">MPHIHPAHDPASSNTIQHHSAPSSTIQQHPAVSSSIQHHPIASRIVWVRAGMVRKDDIPTGGCSEELQHTRLEAV</sequence>
<proteinExistence type="predicted"/>
<dbReference type="AlphaFoldDB" id="A0A5B7I528"/>